<dbReference type="InterPro" id="IPR021190">
    <property type="entry name" value="Pept_M10A"/>
</dbReference>
<gene>
    <name evidence="14" type="primary">Mmp25</name>
    <name evidence="14" type="ORF">EVAR_97609_1</name>
</gene>
<dbReference type="Proteomes" id="UP000299102">
    <property type="component" value="Unassembled WGS sequence"/>
</dbReference>
<dbReference type="InterPro" id="IPR036365">
    <property type="entry name" value="PGBD-like_sf"/>
</dbReference>
<protein>
    <submittedName>
        <fullName evidence="14">Matrix metalloproteinase-25</fullName>
    </submittedName>
</protein>
<feature type="compositionally biased region" description="Low complexity" evidence="12">
    <location>
        <begin position="517"/>
        <end position="540"/>
    </location>
</feature>
<keyword evidence="10" id="KW-0106">Calcium</keyword>
<dbReference type="SMART" id="SM00235">
    <property type="entry name" value="ZnMc"/>
    <property type="match status" value="1"/>
</dbReference>
<evidence type="ECO:0000256" key="4">
    <source>
        <dbReference type="ARBA" id="ARBA00022737"/>
    </source>
</evidence>
<evidence type="ECO:0000256" key="3">
    <source>
        <dbReference type="ARBA" id="ARBA00022723"/>
    </source>
</evidence>
<dbReference type="EMBL" id="BGZK01000873">
    <property type="protein sequence ID" value="GBP63592.1"/>
    <property type="molecule type" value="Genomic_DNA"/>
</dbReference>
<feature type="binding site" evidence="10">
    <location>
        <position position="414"/>
    </location>
    <ligand>
        <name>Ca(2+)</name>
        <dbReference type="ChEBI" id="CHEBI:29108"/>
        <label>1</label>
    </ligand>
</feature>
<evidence type="ECO:0000256" key="8">
    <source>
        <dbReference type="ARBA" id="ARBA00023145"/>
    </source>
</evidence>
<feature type="binding site" evidence="10">
    <location>
        <position position="401"/>
    </location>
    <ligand>
        <name>Zn(2+)</name>
        <dbReference type="ChEBI" id="CHEBI:29105"/>
        <label>1</label>
    </ligand>
</feature>
<dbReference type="PANTHER" id="PTHR10201:SF169">
    <property type="entry name" value="MATRIX METALLOPROTEINASE-16-LIKE PROTEIN"/>
    <property type="match status" value="1"/>
</dbReference>
<dbReference type="Gene3D" id="3.40.390.10">
    <property type="entry name" value="Collagenase (Catalytic Domain)"/>
    <property type="match status" value="1"/>
</dbReference>
<dbReference type="AlphaFoldDB" id="A0A4C1XKR9"/>
<evidence type="ECO:0000256" key="2">
    <source>
        <dbReference type="ARBA" id="ARBA00022670"/>
    </source>
</evidence>
<dbReference type="Pfam" id="PF00045">
    <property type="entry name" value="Hemopexin"/>
    <property type="match status" value="4"/>
</dbReference>
<dbReference type="SUPFAM" id="SSF50923">
    <property type="entry name" value="Hemopexin-like domain"/>
    <property type="match status" value="1"/>
</dbReference>
<feature type="repeat" description="Hemopexin" evidence="11">
    <location>
        <begin position="550"/>
        <end position="599"/>
    </location>
</feature>
<organism evidence="14 15">
    <name type="scientific">Eumeta variegata</name>
    <name type="common">Bagworm moth</name>
    <name type="synonym">Eumeta japonica</name>
    <dbReference type="NCBI Taxonomy" id="151549"/>
    <lineage>
        <taxon>Eukaryota</taxon>
        <taxon>Metazoa</taxon>
        <taxon>Ecdysozoa</taxon>
        <taxon>Arthropoda</taxon>
        <taxon>Hexapoda</taxon>
        <taxon>Insecta</taxon>
        <taxon>Pterygota</taxon>
        <taxon>Neoptera</taxon>
        <taxon>Endopterygota</taxon>
        <taxon>Lepidoptera</taxon>
        <taxon>Glossata</taxon>
        <taxon>Ditrysia</taxon>
        <taxon>Tineoidea</taxon>
        <taxon>Psychidae</taxon>
        <taxon>Oiketicinae</taxon>
        <taxon>Eumeta</taxon>
    </lineage>
</organism>
<feature type="binding site" evidence="10">
    <location>
        <position position="436"/>
    </location>
    <ligand>
        <name>Zn(2+)</name>
        <dbReference type="ChEBI" id="CHEBI:29105"/>
        <label>2</label>
        <note>catalytic</note>
    </ligand>
</feature>
<keyword evidence="3 10" id="KW-0479">Metal-binding</keyword>
<dbReference type="CDD" id="cd00094">
    <property type="entry name" value="HX"/>
    <property type="match status" value="1"/>
</dbReference>
<feature type="binding site" description="in inhibited form" evidence="10">
    <location>
        <position position="303"/>
    </location>
    <ligand>
        <name>Zn(2+)</name>
        <dbReference type="ChEBI" id="CHEBI:29105"/>
        <label>2</label>
        <note>catalytic</note>
    </ligand>
</feature>
<evidence type="ECO:0000256" key="9">
    <source>
        <dbReference type="PIRSR" id="PIRSR621190-1"/>
    </source>
</evidence>
<dbReference type="SUPFAM" id="SSF55486">
    <property type="entry name" value="Metalloproteases ('zincins'), catalytic domain"/>
    <property type="match status" value="1"/>
</dbReference>
<dbReference type="GO" id="GO:0004222">
    <property type="term" value="F:metalloendopeptidase activity"/>
    <property type="evidence" value="ECO:0007669"/>
    <property type="project" value="InterPro"/>
</dbReference>
<proteinExistence type="inferred from homology"/>
<keyword evidence="2" id="KW-0645">Protease</keyword>
<keyword evidence="6 10" id="KW-0862">Zinc</keyword>
<feature type="binding site" evidence="10">
    <location>
        <position position="703"/>
    </location>
    <ligand>
        <name>Ca(2+)</name>
        <dbReference type="ChEBI" id="CHEBI:29108"/>
        <label>5</label>
    </ligand>
</feature>
<evidence type="ECO:0000256" key="10">
    <source>
        <dbReference type="PIRSR" id="PIRSR621190-2"/>
    </source>
</evidence>
<dbReference type="InterPro" id="IPR024079">
    <property type="entry name" value="MetalloPept_cat_dom_sf"/>
</dbReference>
<feature type="repeat" description="Hemopexin" evidence="11">
    <location>
        <begin position="697"/>
        <end position="744"/>
    </location>
</feature>
<dbReference type="GO" id="GO:0031012">
    <property type="term" value="C:extracellular matrix"/>
    <property type="evidence" value="ECO:0007669"/>
    <property type="project" value="InterPro"/>
</dbReference>
<feature type="binding site" evidence="10">
    <location>
        <position position="454"/>
    </location>
    <ligand>
        <name>Zn(2+)</name>
        <dbReference type="ChEBI" id="CHEBI:29105"/>
        <label>2</label>
        <note>catalytic</note>
    </ligand>
</feature>
<feature type="binding site" evidence="10">
    <location>
        <position position="411"/>
    </location>
    <ligand>
        <name>Zn(2+)</name>
        <dbReference type="ChEBI" id="CHEBI:29105"/>
        <label>1</label>
    </ligand>
</feature>
<dbReference type="CDD" id="cd04278">
    <property type="entry name" value="ZnMc_MMP"/>
    <property type="match status" value="1"/>
</dbReference>
<dbReference type="PANTHER" id="PTHR10201">
    <property type="entry name" value="MATRIX METALLOPROTEINASE"/>
    <property type="match status" value="1"/>
</dbReference>
<feature type="binding site" evidence="10">
    <location>
        <position position="394"/>
    </location>
    <ligand>
        <name>Ca(2+)</name>
        <dbReference type="ChEBI" id="CHEBI:29108"/>
        <label>3</label>
    </ligand>
</feature>
<dbReference type="PRINTS" id="PR00138">
    <property type="entry name" value="MATRIXIN"/>
</dbReference>
<evidence type="ECO:0000313" key="15">
    <source>
        <dbReference type="Proteomes" id="UP000299102"/>
    </source>
</evidence>
<dbReference type="SUPFAM" id="SSF47090">
    <property type="entry name" value="PGBD-like"/>
    <property type="match status" value="1"/>
</dbReference>
<dbReference type="GO" id="GO:0008270">
    <property type="term" value="F:zinc ion binding"/>
    <property type="evidence" value="ECO:0007669"/>
    <property type="project" value="InterPro"/>
</dbReference>
<comment type="cofactor">
    <cofactor evidence="10">
        <name>Ca(2+)</name>
        <dbReference type="ChEBI" id="CHEBI:29108"/>
    </cofactor>
    <text evidence="10">Can bind about 5 Ca(2+) ions per subunit.</text>
</comment>
<evidence type="ECO:0000256" key="1">
    <source>
        <dbReference type="ARBA" id="ARBA00010370"/>
    </source>
</evidence>
<keyword evidence="8" id="KW-0865">Zymogen</keyword>
<feature type="binding site" evidence="10">
    <location>
        <position position="446"/>
    </location>
    <ligand>
        <name>Zn(2+)</name>
        <dbReference type="ChEBI" id="CHEBI:29105"/>
        <label>2</label>
        <note>catalytic</note>
    </ligand>
</feature>
<evidence type="ECO:0000256" key="11">
    <source>
        <dbReference type="PROSITE-ProRule" id="PRU01011"/>
    </source>
</evidence>
<dbReference type="InterPro" id="IPR033739">
    <property type="entry name" value="M10A_MMP"/>
</dbReference>
<dbReference type="PROSITE" id="PS51642">
    <property type="entry name" value="HEMOPEXIN_2"/>
    <property type="match status" value="3"/>
</dbReference>
<feature type="binding site" evidence="10">
    <location>
        <position position="386"/>
    </location>
    <ligand>
        <name>Zn(2+)</name>
        <dbReference type="ChEBI" id="CHEBI:29105"/>
        <label>1</label>
    </ligand>
</feature>
<accession>A0A4C1XKR9</accession>
<evidence type="ECO:0000259" key="13">
    <source>
        <dbReference type="SMART" id="SM00235"/>
    </source>
</evidence>
<feature type="region of interest" description="Disordered" evidence="12">
    <location>
        <begin position="507"/>
        <end position="552"/>
    </location>
</feature>
<feature type="repeat" description="Hemopexin" evidence="11">
    <location>
        <begin position="649"/>
        <end position="696"/>
    </location>
</feature>
<feature type="binding site" evidence="10">
    <location>
        <position position="558"/>
    </location>
    <ligand>
        <name>Ca(2+)</name>
        <dbReference type="ChEBI" id="CHEBI:29108"/>
        <label>4</label>
    </ligand>
</feature>
<evidence type="ECO:0000256" key="6">
    <source>
        <dbReference type="ARBA" id="ARBA00022833"/>
    </source>
</evidence>
<feature type="binding site" evidence="10">
    <location>
        <position position="416"/>
    </location>
    <ligand>
        <name>Ca(2+)</name>
        <dbReference type="ChEBI" id="CHEBI:29108"/>
        <label>3</label>
    </ligand>
</feature>
<dbReference type="GO" id="GO:0030198">
    <property type="term" value="P:extracellular matrix organization"/>
    <property type="evidence" value="ECO:0007669"/>
    <property type="project" value="TreeGrafter"/>
</dbReference>
<dbReference type="InterPro" id="IPR000585">
    <property type="entry name" value="Hemopexin-like_dom"/>
</dbReference>
<feature type="binding site" evidence="10">
    <location>
        <position position="388"/>
    </location>
    <ligand>
        <name>Zn(2+)</name>
        <dbReference type="ChEBI" id="CHEBI:29105"/>
        <label>1</label>
    </ligand>
</feature>
<comment type="similarity">
    <text evidence="1">Belongs to the peptidase M10A family.</text>
</comment>
<feature type="binding site" evidence="10">
    <location>
        <position position="393"/>
    </location>
    <ligand>
        <name>Ca(2+)</name>
        <dbReference type="ChEBI" id="CHEBI:29108"/>
        <label>3</label>
    </ligand>
</feature>
<dbReference type="Pfam" id="PF00413">
    <property type="entry name" value="Peptidase_M10"/>
    <property type="match status" value="1"/>
</dbReference>
<dbReference type="STRING" id="151549.A0A4C1XKR9"/>
<evidence type="ECO:0000313" key="14">
    <source>
        <dbReference type="EMBL" id="GBP63592.1"/>
    </source>
</evidence>
<dbReference type="Gene3D" id="2.110.10.10">
    <property type="entry name" value="Hemopexin-like domain"/>
    <property type="match status" value="1"/>
</dbReference>
<dbReference type="OrthoDB" id="406838at2759"/>
<feature type="active site" evidence="9">
    <location>
        <position position="437"/>
    </location>
</feature>
<dbReference type="SMART" id="SM00120">
    <property type="entry name" value="HX"/>
    <property type="match status" value="4"/>
</dbReference>
<keyword evidence="7" id="KW-0482">Metalloprotease</keyword>
<sequence>MGQLDRQNTTQNKDVKQQFSLLRFVQWFKSFLESQSLLTYSSDFGAARLDPCELRSVVPYTYTLSERSAELHGQQPSMSRAEYATIAYSRVCVSTLSVVSGVKRDRRSRAVSLQRRTLKMPHWLKRLVLCLCVHAGLENAGCARVPVATESLAATAEEWPQLAQSRRGALEGRALQSKTISKDIAHLRSESVQTKHDYDATICNKPVIPVLEIGDDDNDDGERFVEITDRYVAGAARTDGVCRRQLAFMRRYGYLADGQSGVEFAYTALGVADAVRRLQAFAGVPRTGVLDAATRELFKKKRCGIKDIEEGSGRSKRYVIKKGWNKNVITYKIVNGSSTMSLEDVERYVARGLAMWAPHGRLTFEPYAGDGQGRADIRVSFRKGDHGDGFPFDGLGQVVAHAFAPPHGVIHFDDDEIWGESTGEDDVTDFFAVAVHELGHTLGLSHSPVKDSVMYPYYRVPVEGLHEDDITAMKALYLSVQESPTERIDETTEKVLTSHSTVAKATFPDMSTDTDNSTRAPAPADTTAGAATTDAYTDSYYSDDSEEEPPDRCRCDYDTLQAIQDKIYVFQEEWVWVINTDRKLRPGYPKRIHDIFVGLPEDVEVVKAVYERRNGNIVIFSGRDYWEFDRGFRSVGTGSLSEFDLPPDVLEVNAVFVSNYNNKTYFIENDRFWRYDESTKTMDANYPKSMSAWRQIPYPISAVLVWKGETYMFRGPRFWRFDSRLVGVPADRYPLPTAQIWLACPSAPGMQRYTTDEDDE</sequence>
<dbReference type="InterPro" id="IPR018487">
    <property type="entry name" value="Hemopexin-like_repeat"/>
</dbReference>
<comment type="cofactor">
    <cofactor evidence="10">
        <name>Zn(2+)</name>
        <dbReference type="ChEBI" id="CHEBI:29105"/>
    </cofactor>
    <text evidence="10">Binds 2 Zn(2+) ions per subunit.</text>
</comment>
<feature type="binding site" evidence="10">
    <location>
        <position position="416"/>
    </location>
    <ligand>
        <name>Ca(2+)</name>
        <dbReference type="ChEBI" id="CHEBI:29108"/>
        <label>1</label>
    </ligand>
</feature>
<keyword evidence="15" id="KW-1185">Reference proteome</keyword>
<feature type="binding site" evidence="10">
    <location>
        <position position="376"/>
    </location>
    <ligand>
        <name>Ca(2+)</name>
        <dbReference type="ChEBI" id="CHEBI:29108"/>
        <label>2</label>
    </ligand>
</feature>
<reference evidence="14 15" key="1">
    <citation type="journal article" date="2019" name="Commun. Biol.">
        <title>The bagworm genome reveals a unique fibroin gene that provides high tensile strength.</title>
        <authorList>
            <person name="Kono N."/>
            <person name="Nakamura H."/>
            <person name="Ohtoshi R."/>
            <person name="Tomita M."/>
            <person name="Numata K."/>
            <person name="Arakawa K."/>
        </authorList>
    </citation>
    <scope>NUCLEOTIDE SEQUENCE [LARGE SCALE GENOMIC DNA]</scope>
</reference>
<name>A0A4C1XKR9_EUMVA</name>
<feature type="binding site" evidence="10">
    <location>
        <position position="440"/>
    </location>
    <ligand>
        <name>Zn(2+)</name>
        <dbReference type="ChEBI" id="CHEBI:29105"/>
        <label>2</label>
        <note>catalytic</note>
    </ligand>
</feature>
<evidence type="ECO:0000256" key="5">
    <source>
        <dbReference type="ARBA" id="ARBA00022801"/>
    </source>
</evidence>
<dbReference type="GO" id="GO:0006508">
    <property type="term" value="P:proteolysis"/>
    <property type="evidence" value="ECO:0007669"/>
    <property type="project" value="UniProtKB-KW"/>
</dbReference>
<feature type="domain" description="Peptidase metallopeptidase" evidence="13">
    <location>
        <begin position="320"/>
        <end position="479"/>
    </location>
</feature>
<evidence type="ECO:0000256" key="12">
    <source>
        <dbReference type="SAM" id="MobiDB-lite"/>
    </source>
</evidence>
<keyword evidence="4" id="KW-0677">Repeat</keyword>
<dbReference type="InterPro" id="IPR001818">
    <property type="entry name" value="Pept_M10_metallopeptidase"/>
</dbReference>
<evidence type="ECO:0000256" key="7">
    <source>
        <dbReference type="ARBA" id="ARBA00023049"/>
    </source>
</evidence>
<keyword evidence="5" id="KW-0378">Hydrolase</keyword>
<dbReference type="GO" id="GO:0005615">
    <property type="term" value="C:extracellular space"/>
    <property type="evidence" value="ECO:0007669"/>
    <property type="project" value="TreeGrafter"/>
</dbReference>
<feature type="binding site" evidence="10">
    <location>
        <position position="413"/>
    </location>
    <ligand>
        <name>Ca(2+)</name>
        <dbReference type="ChEBI" id="CHEBI:29108"/>
        <label>3</label>
    </ligand>
</feature>
<dbReference type="InterPro" id="IPR036375">
    <property type="entry name" value="Hemopexin-like_dom_sf"/>
</dbReference>
<dbReference type="GO" id="GO:0030574">
    <property type="term" value="P:collagen catabolic process"/>
    <property type="evidence" value="ECO:0007669"/>
    <property type="project" value="TreeGrafter"/>
</dbReference>
<dbReference type="InterPro" id="IPR006026">
    <property type="entry name" value="Peptidase_Metallo"/>
</dbReference>
<comment type="caution">
    <text evidence="14">The sequence shown here is derived from an EMBL/GenBank/DDBJ whole genome shotgun (WGS) entry which is preliminary data.</text>
</comment>